<dbReference type="OrthoDB" id="237412at2"/>
<protein>
    <submittedName>
        <fullName evidence="2">Efflux protein</fullName>
    </submittedName>
</protein>
<evidence type="ECO:0000313" key="2">
    <source>
        <dbReference type="EMBL" id="GAB62135.1"/>
    </source>
</evidence>
<dbReference type="GO" id="GO:0015562">
    <property type="term" value="F:efflux transmembrane transporter activity"/>
    <property type="evidence" value="ECO:0007669"/>
    <property type="project" value="InterPro"/>
</dbReference>
<name>I3IK90_9BACT</name>
<sequence length="522" mass="58914">MTNRPAGMLIIVIIMTGSIVFTGCASVPKDAGFSDVQNIARQRTGHQVEWNRSTPEDGEVTESIHSMLQQELALDEAVQISLLNNRSLQAMYEELGIAQADVVQAGLLRNPIFGASFRFPDRPADGHRGANTEFSVVQDFLDLLVIPLRKKIAATQFEQTKLHVGNAILNLASEVQSAYYTLQADKQILEMRLTVAWATEAAAELAFRQHEAGTLSMLDLMNQQGFHAQAKLDVAQTDIQIIAGREHLNRLMGLWGMDTTWNIPHRLPELPENEIMLDQFESKAISQRLDLAALRKEVETIAYALSLTRRYRYFYVFEVGVDTEHDVADDVNFTGPNVTIELPIFNQRQAEIARLEAHLRQRRQQLSSLAIDIRSEVRALRDQLLIARNRVKYYHDSVLPLRQRIVEESQLYYNGMLIGVYELLLAKQNQINAGREYIEALRDYWIIRSELERAVGGNLTGISKTAQTSSQSTEQITTQASESFKYDYLNEVDNSGFSHIIQVETLKQTAGAGFKPAPTHKK</sequence>
<evidence type="ECO:0000256" key="1">
    <source>
        <dbReference type="SAM" id="Phobius"/>
    </source>
</evidence>
<gene>
    <name evidence="2" type="ORF">KSU1_C0539</name>
</gene>
<accession>I3IK90</accession>
<keyword evidence="1" id="KW-1133">Transmembrane helix</keyword>
<dbReference type="eggNOG" id="COG1538">
    <property type="taxonomic scope" value="Bacteria"/>
</dbReference>
<dbReference type="AlphaFoldDB" id="I3IK90"/>
<reference evidence="2 3" key="1">
    <citation type="journal article" date="2012" name="FEBS Lett.">
        <title>Anammox organism KSU-1 expresses a NirK-type copper-containing nitrite reductase instead of a NirS-type with cytochrome cd1.</title>
        <authorList>
            <person name="Hira D."/>
            <person name="Toh H."/>
            <person name="Migita C.T."/>
            <person name="Okubo H."/>
            <person name="Nishiyama T."/>
            <person name="Hattori M."/>
            <person name="Furukawa K."/>
            <person name="Fujii T."/>
        </authorList>
    </citation>
    <scope>NUCLEOTIDE SEQUENCE [LARGE SCALE GENOMIC DNA]</scope>
</reference>
<comment type="caution">
    <text evidence="2">The sequence shown here is derived from an EMBL/GenBank/DDBJ whole genome shotgun (WGS) entry which is preliminary data.</text>
</comment>
<proteinExistence type="predicted"/>
<keyword evidence="3" id="KW-1185">Reference proteome</keyword>
<dbReference type="Proteomes" id="UP000002985">
    <property type="component" value="Unassembled WGS sequence"/>
</dbReference>
<keyword evidence="1" id="KW-0472">Membrane</keyword>
<keyword evidence="1" id="KW-0812">Transmembrane</keyword>
<evidence type="ECO:0000313" key="3">
    <source>
        <dbReference type="Proteomes" id="UP000002985"/>
    </source>
</evidence>
<dbReference type="InterPro" id="IPR010131">
    <property type="entry name" value="MdtP/NodT-like"/>
</dbReference>
<dbReference type="PROSITE" id="PS51257">
    <property type="entry name" value="PROKAR_LIPOPROTEIN"/>
    <property type="match status" value="1"/>
</dbReference>
<dbReference type="SUPFAM" id="SSF56954">
    <property type="entry name" value="Outer membrane efflux proteins (OEP)"/>
    <property type="match status" value="1"/>
</dbReference>
<dbReference type="EMBL" id="BAFH01000003">
    <property type="protein sequence ID" value="GAB62135.1"/>
    <property type="molecule type" value="Genomic_DNA"/>
</dbReference>
<dbReference type="Gene3D" id="1.20.1600.10">
    <property type="entry name" value="Outer membrane efflux proteins (OEP)"/>
    <property type="match status" value="1"/>
</dbReference>
<dbReference type="PANTHER" id="PTHR30203">
    <property type="entry name" value="OUTER MEMBRANE CATION EFFLUX PROTEIN"/>
    <property type="match status" value="1"/>
</dbReference>
<feature type="transmembrane region" description="Helical" evidence="1">
    <location>
        <begin position="7"/>
        <end position="28"/>
    </location>
</feature>
<dbReference type="STRING" id="247490.KSU1_C0539"/>
<organism evidence="2 3">
    <name type="scientific">Candidatus Jettenia caeni</name>
    <dbReference type="NCBI Taxonomy" id="247490"/>
    <lineage>
        <taxon>Bacteria</taxon>
        <taxon>Pseudomonadati</taxon>
        <taxon>Planctomycetota</taxon>
        <taxon>Candidatus Brocadiia</taxon>
        <taxon>Candidatus Brocadiales</taxon>
        <taxon>Candidatus Brocadiaceae</taxon>
        <taxon>Candidatus Jettenia</taxon>
    </lineage>
</organism>
<dbReference type="PANTHER" id="PTHR30203:SF24">
    <property type="entry name" value="BLR4935 PROTEIN"/>
    <property type="match status" value="1"/>
</dbReference>